<dbReference type="InterPro" id="IPR000522">
    <property type="entry name" value="ABC_transptr_permease_BtuC"/>
</dbReference>
<dbReference type="SUPFAM" id="SSF81345">
    <property type="entry name" value="ABC transporter involved in vitamin B12 uptake, BtuC"/>
    <property type="match status" value="1"/>
</dbReference>
<keyword evidence="7 8" id="KW-0472">Membrane</keyword>
<gene>
    <name evidence="9" type="ORF">DI556_18795</name>
</gene>
<comment type="similarity">
    <text evidence="2">Belongs to the binding-protein-dependent transport system permease family. FecCD subfamily.</text>
</comment>
<evidence type="ECO:0000256" key="1">
    <source>
        <dbReference type="ARBA" id="ARBA00004651"/>
    </source>
</evidence>
<comment type="caution">
    <text evidence="9">The sequence shown here is derived from an EMBL/GenBank/DDBJ whole genome shotgun (WGS) entry which is preliminary data.</text>
</comment>
<feature type="transmembrane region" description="Helical" evidence="8">
    <location>
        <begin position="273"/>
        <end position="293"/>
    </location>
</feature>
<comment type="subcellular location">
    <subcellularLocation>
        <location evidence="1">Cell membrane</location>
        <topology evidence="1">Multi-pass membrane protein</topology>
    </subcellularLocation>
</comment>
<dbReference type="GO" id="GO:0033214">
    <property type="term" value="P:siderophore-iron import into cell"/>
    <property type="evidence" value="ECO:0007669"/>
    <property type="project" value="TreeGrafter"/>
</dbReference>
<evidence type="ECO:0000313" key="9">
    <source>
        <dbReference type="EMBL" id="PZQ47036.1"/>
    </source>
</evidence>
<reference evidence="9 10" key="1">
    <citation type="submission" date="2017-08" db="EMBL/GenBank/DDBJ databases">
        <title>Infants hospitalized years apart are colonized by the same room-sourced microbial strains.</title>
        <authorList>
            <person name="Brooks B."/>
            <person name="Olm M.R."/>
            <person name="Firek B.A."/>
            <person name="Baker R."/>
            <person name="Thomas B.C."/>
            <person name="Morowitz M.J."/>
            <person name="Banfield J.F."/>
        </authorList>
    </citation>
    <scope>NUCLEOTIDE SEQUENCE [LARGE SCALE GENOMIC DNA]</scope>
    <source>
        <strain evidence="9">S2_005_002_R2_34</strain>
    </source>
</reference>
<keyword evidence="6 8" id="KW-1133">Transmembrane helix</keyword>
<keyword evidence="5 8" id="KW-0812">Transmembrane</keyword>
<dbReference type="CDD" id="cd06550">
    <property type="entry name" value="TM_ABC_iron-siderophores_like"/>
    <property type="match status" value="1"/>
</dbReference>
<accession>A0A2W5N0Y8</accession>
<dbReference type="PANTHER" id="PTHR30472:SF24">
    <property type="entry name" value="FERRIC ENTEROBACTIN TRANSPORT SYSTEM PERMEASE PROTEIN FEPG"/>
    <property type="match status" value="1"/>
</dbReference>
<dbReference type="InterPro" id="IPR037294">
    <property type="entry name" value="ABC_BtuC-like"/>
</dbReference>
<dbReference type="Gene3D" id="1.10.3470.10">
    <property type="entry name" value="ABC transporter involved in vitamin B12 uptake, BtuC"/>
    <property type="match status" value="1"/>
</dbReference>
<evidence type="ECO:0000256" key="6">
    <source>
        <dbReference type="ARBA" id="ARBA00022989"/>
    </source>
</evidence>
<dbReference type="AlphaFoldDB" id="A0A2W5N0Y8"/>
<dbReference type="FunFam" id="1.10.3470.10:FF:000001">
    <property type="entry name" value="Vitamin B12 ABC transporter permease BtuC"/>
    <property type="match status" value="1"/>
</dbReference>
<evidence type="ECO:0000256" key="7">
    <source>
        <dbReference type="ARBA" id="ARBA00023136"/>
    </source>
</evidence>
<feature type="transmembrane region" description="Helical" evidence="8">
    <location>
        <begin position="299"/>
        <end position="319"/>
    </location>
</feature>
<proteinExistence type="inferred from homology"/>
<feature type="transmembrane region" description="Helical" evidence="8">
    <location>
        <begin position="57"/>
        <end position="78"/>
    </location>
</feature>
<dbReference type="Proteomes" id="UP000249185">
    <property type="component" value="Unassembled WGS sequence"/>
</dbReference>
<evidence type="ECO:0000313" key="10">
    <source>
        <dbReference type="Proteomes" id="UP000249185"/>
    </source>
</evidence>
<keyword evidence="4" id="KW-1003">Cell membrane</keyword>
<evidence type="ECO:0000256" key="8">
    <source>
        <dbReference type="SAM" id="Phobius"/>
    </source>
</evidence>
<dbReference type="PANTHER" id="PTHR30472">
    <property type="entry name" value="FERRIC ENTEROBACTIN TRANSPORT SYSTEM PERMEASE PROTEIN"/>
    <property type="match status" value="1"/>
</dbReference>
<dbReference type="GO" id="GO:0022857">
    <property type="term" value="F:transmembrane transporter activity"/>
    <property type="evidence" value="ECO:0007669"/>
    <property type="project" value="InterPro"/>
</dbReference>
<feature type="transmembrane region" description="Helical" evidence="8">
    <location>
        <begin position="143"/>
        <end position="163"/>
    </location>
</feature>
<feature type="transmembrane region" description="Helical" evidence="8">
    <location>
        <begin position="233"/>
        <end position="261"/>
    </location>
</feature>
<dbReference type="GO" id="GO:0005886">
    <property type="term" value="C:plasma membrane"/>
    <property type="evidence" value="ECO:0007669"/>
    <property type="project" value="UniProtKB-SubCell"/>
</dbReference>
<sequence length="325" mass="32494">MKPFALLAAALAAAYGLALFLGEQALAPRAVAAALSGAAEPDDPTRFIVLELRLPRATLAALVGAALAVGGTIAQAILRNPLAEPGLLGINGGAALAAMVVIVELGHPSPSLLPWLTFSGALVMALAILALARAEGAASARLILIGVGLSSMAGAGATFIATFGEIADVQRAMIWLAGSLQGGDWGEVRRLIAWAVAPAALVWLAAGELDVIALGDEVAAGRGQPVPAARAGLVVACALVSGAAVAAAGLIAFVGLAAPHLARRLVGARHDRLLPAAALIGALLVLVADLAARSVLPPIQLPVGLVTALLGAPFFAWLLRVRHDG</sequence>
<feature type="transmembrane region" description="Helical" evidence="8">
    <location>
        <begin position="85"/>
        <end position="106"/>
    </location>
</feature>
<evidence type="ECO:0000256" key="4">
    <source>
        <dbReference type="ARBA" id="ARBA00022475"/>
    </source>
</evidence>
<evidence type="ECO:0000256" key="2">
    <source>
        <dbReference type="ARBA" id="ARBA00007935"/>
    </source>
</evidence>
<name>A0A2W5N0Y8_RHOSU</name>
<evidence type="ECO:0000256" key="3">
    <source>
        <dbReference type="ARBA" id="ARBA00022448"/>
    </source>
</evidence>
<evidence type="ECO:0000256" key="5">
    <source>
        <dbReference type="ARBA" id="ARBA00022692"/>
    </source>
</evidence>
<protein>
    <submittedName>
        <fullName evidence="9">Iron ABC transporter permease</fullName>
    </submittedName>
</protein>
<organism evidence="9 10">
    <name type="scientific">Rhodovulum sulfidophilum</name>
    <name type="common">Rhodobacter sulfidophilus</name>
    <dbReference type="NCBI Taxonomy" id="35806"/>
    <lineage>
        <taxon>Bacteria</taxon>
        <taxon>Pseudomonadati</taxon>
        <taxon>Pseudomonadota</taxon>
        <taxon>Alphaproteobacteria</taxon>
        <taxon>Rhodobacterales</taxon>
        <taxon>Paracoccaceae</taxon>
        <taxon>Rhodovulum</taxon>
    </lineage>
</organism>
<keyword evidence="3" id="KW-0813">Transport</keyword>
<feature type="transmembrane region" description="Helical" evidence="8">
    <location>
        <begin position="112"/>
        <end position="131"/>
    </location>
</feature>
<dbReference type="EMBL" id="QFPW01000019">
    <property type="protein sequence ID" value="PZQ47036.1"/>
    <property type="molecule type" value="Genomic_DNA"/>
</dbReference>
<dbReference type="Pfam" id="PF01032">
    <property type="entry name" value="FecCD"/>
    <property type="match status" value="1"/>
</dbReference>